<proteinExistence type="inferred from homology"/>
<evidence type="ECO:0008006" key="9">
    <source>
        <dbReference type="Google" id="ProtNLM"/>
    </source>
</evidence>
<dbReference type="InterPro" id="IPR006904">
    <property type="entry name" value="DUF716"/>
</dbReference>
<organism evidence="7 8">
    <name type="scientific">Paragonimus skrjabini miyazakii</name>
    <dbReference type="NCBI Taxonomy" id="59628"/>
    <lineage>
        <taxon>Eukaryota</taxon>
        <taxon>Metazoa</taxon>
        <taxon>Spiralia</taxon>
        <taxon>Lophotrochozoa</taxon>
        <taxon>Platyhelminthes</taxon>
        <taxon>Trematoda</taxon>
        <taxon>Digenea</taxon>
        <taxon>Plagiorchiida</taxon>
        <taxon>Troglotremata</taxon>
        <taxon>Troglotrematidae</taxon>
        <taxon>Paragonimus</taxon>
    </lineage>
</organism>
<comment type="subcellular location">
    <subcellularLocation>
        <location evidence="1">Membrane</location>
        <topology evidence="1">Multi-pass membrane protein</topology>
    </subcellularLocation>
</comment>
<sequence length="401" mass="45733">MCEGFLFLFHLHGRTPLDIYLHMLLSGMIMATIMAGLSEVIHTQQPVYALIRNWCLLVQGTWFWQNQTITLEPDRSISSINYACSLWSRMGTFAGHALPGSFFIFFGLWATYHALRRFYKRRAYELRLAQEPTSKYSNRVSFPLECERTGCCNRKQIPLDSWLKAVTCIIGIIGEVCTGFDHNWRFVHIGNAQHSTMFATFGLSGIVELLISYGMIKTSIQVEYIFCFVALLCEGFLFLFHLHGRTPLDVYVHMLLLGMIIVTIMVGFGEIACMNQPIYTLIRNWCLIVQGTWFWQVGAILYPTTSWMPLWDELAKQSIPRAVNLFCYHLLVDFAVILVLASVMSFRLGCITARFTGEGHTGVATHMTRPVHTIEENVVEMQEAETVLYAIPNSTEQTTVS</sequence>
<dbReference type="Pfam" id="PF04819">
    <property type="entry name" value="DUF716"/>
    <property type="match status" value="2"/>
</dbReference>
<gene>
    <name evidence="7" type="ORF">EG68_08249</name>
</gene>
<evidence type="ECO:0000313" key="7">
    <source>
        <dbReference type="EMBL" id="KAF7255936.1"/>
    </source>
</evidence>
<dbReference type="Proteomes" id="UP000822476">
    <property type="component" value="Unassembled WGS sequence"/>
</dbReference>
<dbReference type="PANTHER" id="PTHR16007:SF15">
    <property type="entry name" value="TRANSMEMBRANE PROTEIN 45B"/>
    <property type="match status" value="1"/>
</dbReference>
<dbReference type="PANTHER" id="PTHR16007">
    <property type="entry name" value="EPIDIDYMAL MEMBRANE PROTEIN E9-RELATED"/>
    <property type="match status" value="1"/>
</dbReference>
<feature type="transmembrane region" description="Helical" evidence="6">
    <location>
        <begin position="20"/>
        <end position="40"/>
    </location>
</feature>
<evidence type="ECO:0000256" key="6">
    <source>
        <dbReference type="SAM" id="Phobius"/>
    </source>
</evidence>
<keyword evidence="4 6" id="KW-1133">Transmembrane helix</keyword>
<evidence type="ECO:0000256" key="5">
    <source>
        <dbReference type="ARBA" id="ARBA00023136"/>
    </source>
</evidence>
<comment type="similarity">
    <text evidence="2">Belongs to the TMEM45 family.</text>
</comment>
<feature type="transmembrane region" description="Helical" evidence="6">
    <location>
        <begin position="93"/>
        <end position="112"/>
    </location>
</feature>
<dbReference type="AlphaFoldDB" id="A0A8S9YRA8"/>
<dbReference type="InterPro" id="IPR042127">
    <property type="entry name" value="TMEM45"/>
</dbReference>
<feature type="transmembrane region" description="Helical" evidence="6">
    <location>
        <begin position="250"/>
        <end position="273"/>
    </location>
</feature>
<keyword evidence="3 6" id="KW-0812">Transmembrane</keyword>
<keyword evidence="8" id="KW-1185">Reference proteome</keyword>
<keyword evidence="5 6" id="KW-0472">Membrane</keyword>
<feature type="transmembrane region" description="Helical" evidence="6">
    <location>
        <begin position="322"/>
        <end position="346"/>
    </location>
</feature>
<dbReference type="GO" id="GO:0016020">
    <property type="term" value="C:membrane"/>
    <property type="evidence" value="ECO:0007669"/>
    <property type="project" value="UniProtKB-SubCell"/>
</dbReference>
<protein>
    <recommendedName>
        <fullName evidence="9">Transmembrane protein 45B</fullName>
    </recommendedName>
</protein>
<evidence type="ECO:0000256" key="3">
    <source>
        <dbReference type="ARBA" id="ARBA00022692"/>
    </source>
</evidence>
<name>A0A8S9YRA8_9TREM</name>
<accession>A0A8S9YRA8</accession>
<evidence type="ECO:0000313" key="8">
    <source>
        <dbReference type="Proteomes" id="UP000822476"/>
    </source>
</evidence>
<feature type="transmembrane region" description="Helical" evidence="6">
    <location>
        <begin position="285"/>
        <end position="302"/>
    </location>
</feature>
<evidence type="ECO:0000256" key="4">
    <source>
        <dbReference type="ARBA" id="ARBA00022989"/>
    </source>
</evidence>
<dbReference type="EMBL" id="JTDE01003540">
    <property type="protein sequence ID" value="KAF7255936.1"/>
    <property type="molecule type" value="Genomic_DNA"/>
</dbReference>
<comment type="caution">
    <text evidence="7">The sequence shown here is derived from an EMBL/GenBank/DDBJ whole genome shotgun (WGS) entry which is preliminary data.</text>
</comment>
<feature type="transmembrane region" description="Helical" evidence="6">
    <location>
        <begin position="224"/>
        <end position="244"/>
    </location>
</feature>
<reference evidence="7" key="1">
    <citation type="submission" date="2019-07" db="EMBL/GenBank/DDBJ databases">
        <title>Annotation for the trematode Paragonimus miyazaki's.</title>
        <authorList>
            <person name="Choi Y.-J."/>
        </authorList>
    </citation>
    <scope>NUCLEOTIDE SEQUENCE</scope>
    <source>
        <strain evidence="7">Japan</strain>
    </source>
</reference>
<evidence type="ECO:0000256" key="2">
    <source>
        <dbReference type="ARBA" id="ARBA00006948"/>
    </source>
</evidence>
<evidence type="ECO:0000256" key="1">
    <source>
        <dbReference type="ARBA" id="ARBA00004141"/>
    </source>
</evidence>
<dbReference type="OrthoDB" id="551896at2759"/>